<gene>
    <name evidence="1" type="ORF">PM006_07405</name>
</gene>
<reference evidence="1" key="1">
    <citation type="submission" date="2023-01" db="EMBL/GenBank/DDBJ databases">
        <title>Human gut microbiome strain richness.</title>
        <authorList>
            <person name="Chen-Liaw A."/>
        </authorList>
    </citation>
    <scope>NUCLEOTIDE SEQUENCE</scope>
    <source>
        <strain evidence="1">B1_m1001713B170214d0_201011</strain>
    </source>
</reference>
<evidence type="ECO:0000313" key="1">
    <source>
        <dbReference type="EMBL" id="MDB2000023.1"/>
    </source>
</evidence>
<protein>
    <recommendedName>
        <fullName evidence="3">DRTGG domain-containing protein</fullName>
    </recommendedName>
</protein>
<comment type="caution">
    <text evidence="1">The sequence shown here is derived from an EMBL/GenBank/DDBJ whole genome shotgun (WGS) entry which is preliminary data.</text>
</comment>
<proteinExistence type="predicted"/>
<dbReference type="AlphaFoldDB" id="A0AAW6ASN0"/>
<dbReference type="SUPFAM" id="SSF75138">
    <property type="entry name" value="HprK N-terminal domain-like"/>
    <property type="match status" value="1"/>
</dbReference>
<organism evidence="1 2">
    <name type="scientific">Clostridium symbiosum</name>
    <name type="common">Bacteroides symbiosus</name>
    <dbReference type="NCBI Taxonomy" id="1512"/>
    <lineage>
        <taxon>Bacteria</taxon>
        <taxon>Bacillati</taxon>
        <taxon>Bacillota</taxon>
        <taxon>Clostridia</taxon>
        <taxon>Lachnospirales</taxon>
        <taxon>Lachnospiraceae</taxon>
        <taxon>Otoolea</taxon>
    </lineage>
</organism>
<accession>A0AAW6ASN0</accession>
<evidence type="ECO:0008006" key="3">
    <source>
        <dbReference type="Google" id="ProtNLM"/>
    </source>
</evidence>
<dbReference type="Gene3D" id="3.40.1390.20">
    <property type="entry name" value="HprK N-terminal domain-like"/>
    <property type="match status" value="1"/>
</dbReference>
<dbReference type="EMBL" id="JAQLGM010000013">
    <property type="protein sequence ID" value="MDB2000023.1"/>
    <property type="molecule type" value="Genomic_DNA"/>
</dbReference>
<evidence type="ECO:0000313" key="2">
    <source>
        <dbReference type="Proteomes" id="UP001300871"/>
    </source>
</evidence>
<dbReference type="GeneID" id="57970429"/>
<dbReference type="RefSeq" id="WP_021641617.1">
    <property type="nucleotide sequence ID" value="NZ_CACRUA010000019.1"/>
</dbReference>
<name>A0AAW6ASN0_CLOSY</name>
<dbReference type="InterPro" id="IPR028979">
    <property type="entry name" value="Ser_kin/Pase_Hpr-like_N_sf"/>
</dbReference>
<dbReference type="Proteomes" id="UP001300871">
    <property type="component" value="Unassembled WGS sequence"/>
</dbReference>
<sequence length="121" mass="12908">MTLNNLIEKLTAGGQFKILNKGTDVEREVTGTYCCDLLSIAMSRAPEGCAWVTVMGNINTLAVAALTDAACIILAEGVTLDEPAAQKAGVQDITVLRTEQPVFESALEIHRALQTEESAKD</sequence>